<keyword evidence="4" id="KW-1185">Reference proteome</keyword>
<evidence type="ECO:0000313" key="4">
    <source>
        <dbReference type="Proteomes" id="UP000559182"/>
    </source>
</evidence>
<dbReference type="Pfam" id="PF11271">
    <property type="entry name" value="PorA"/>
    <property type="match status" value="1"/>
</dbReference>
<feature type="transmembrane region" description="Helical" evidence="2">
    <location>
        <begin position="282"/>
        <end position="305"/>
    </location>
</feature>
<evidence type="ECO:0008006" key="5">
    <source>
        <dbReference type="Google" id="ProtNLM"/>
    </source>
</evidence>
<feature type="compositionally biased region" description="Acidic residues" evidence="1">
    <location>
        <begin position="319"/>
        <end position="337"/>
    </location>
</feature>
<reference evidence="3 4" key="1">
    <citation type="submission" date="2020-08" db="EMBL/GenBank/DDBJ databases">
        <title>Sequencing the genomes of 1000 actinobacteria strains.</title>
        <authorList>
            <person name="Klenk H.-P."/>
        </authorList>
    </citation>
    <scope>NUCLEOTIDE SEQUENCE [LARGE SCALE GENOMIC DNA]</scope>
    <source>
        <strain evidence="3 4">DSM 105369</strain>
    </source>
</reference>
<evidence type="ECO:0000256" key="2">
    <source>
        <dbReference type="SAM" id="Phobius"/>
    </source>
</evidence>
<protein>
    <recommendedName>
        <fullName evidence="5">DUF3068 domain-containing protein</fullName>
    </recommendedName>
</protein>
<dbReference type="RefSeq" id="WP_183319653.1">
    <property type="nucleotide sequence ID" value="NZ_JACHVQ010000001.1"/>
</dbReference>
<evidence type="ECO:0000256" key="1">
    <source>
        <dbReference type="SAM" id="MobiDB-lite"/>
    </source>
</evidence>
<dbReference type="InterPro" id="IPR021424">
    <property type="entry name" value="PorA"/>
</dbReference>
<dbReference type="EMBL" id="JACHVQ010000001">
    <property type="protein sequence ID" value="MBB2891381.1"/>
    <property type="molecule type" value="Genomic_DNA"/>
</dbReference>
<accession>A0A839N9H2</accession>
<evidence type="ECO:0000313" key="3">
    <source>
        <dbReference type="EMBL" id="MBB2891381.1"/>
    </source>
</evidence>
<feature type="region of interest" description="Disordered" evidence="1">
    <location>
        <begin position="311"/>
        <end position="361"/>
    </location>
</feature>
<comment type="caution">
    <text evidence="3">The sequence shown here is derived from an EMBL/GenBank/DDBJ whole genome shotgun (WGS) entry which is preliminary data.</text>
</comment>
<proteinExistence type="predicted"/>
<keyword evidence="2" id="KW-1133">Transmembrane helix</keyword>
<dbReference type="AlphaFoldDB" id="A0A839N9H2"/>
<keyword evidence="2" id="KW-0812">Transmembrane</keyword>
<gene>
    <name evidence="3" type="ORF">FHU39_001365</name>
</gene>
<organism evidence="3 4">
    <name type="scientific">Flexivirga oryzae</name>
    <dbReference type="NCBI Taxonomy" id="1794944"/>
    <lineage>
        <taxon>Bacteria</taxon>
        <taxon>Bacillati</taxon>
        <taxon>Actinomycetota</taxon>
        <taxon>Actinomycetes</taxon>
        <taxon>Micrococcales</taxon>
        <taxon>Dermacoccaceae</taxon>
        <taxon>Flexivirga</taxon>
    </lineage>
</organism>
<dbReference type="Proteomes" id="UP000559182">
    <property type="component" value="Unassembled WGS sequence"/>
</dbReference>
<name>A0A839N9H2_9MICO</name>
<keyword evidence="2" id="KW-0472">Membrane</keyword>
<sequence length="361" mass="39465">MRKSAIVIGFGAFFITMALLLKFYAFDKLAVIPLDQNSRQVAVDKNAYIFDAGTLKFQRDTTLTTTVGAVAQKDASESFGHNAVIFSKWQYSSIPQTKTPQTASTEKFAVNRHTGKVIDWSGDQENGKAIKHTGYTVKFPFGTEKTTYPYWDGSIEKSMSMKYAGTEKIDGLTVYRFEGSVPRQTLATQPIKDTPGFLFGQPKSSPGVKAKYTYANDRTIWVEPQTGAFIKVREAQQQWLTNPKTNKSVQVLKTTSTFNDATVKQNVDDYKGKASQLKALKLAPWILGILGLLLLIGGVLMALLLGRGGEGGRHHAADEDTDADYDEADDDEADDETQGGVSGLLDGADEDATARLGTDDA</sequence>